<gene>
    <name evidence="1" type="ORF">CDEST_00558</name>
</gene>
<organism evidence="1 2">
    <name type="scientific">Colletotrichum destructivum</name>
    <dbReference type="NCBI Taxonomy" id="34406"/>
    <lineage>
        <taxon>Eukaryota</taxon>
        <taxon>Fungi</taxon>
        <taxon>Dikarya</taxon>
        <taxon>Ascomycota</taxon>
        <taxon>Pezizomycotina</taxon>
        <taxon>Sordariomycetes</taxon>
        <taxon>Hypocreomycetidae</taxon>
        <taxon>Glomerellales</taxon>
        <taxon>Glomerellaceae</taxon>
        <taxon>Colletotrichum</taxon>
        <taxon>Colletotrichum destructivum species complex</taxon>
    </lineage>
</organism>
<accession>A0AAX4HWW0</accession>
<dbReference type="EMBL" id="CP137305">
    <property type="protein sequence ID" value="WQF75544.1"/>
    <property type="molecule type" value="Genomic_DNA"/>
</dbReference>
<dbReference type="KEGG" id="cdet:87937061"/>
<keyword evidence="2" id="KW-1185">Reference proteome</keyword>
<dbReference type="Proteomes" id="UP001322277">
    <property type="component" value="Chromosome 1"/>
</dbReference>
<protein>
    <submittedName>
        <fullName evidence="1">Uncharacterized protein</fullName>
    </submittedName>
</protein>
<evidence type="ECO:0000313" key="1">
    <source>
        <dbReference type="EMBL" id="WQF75544.1"/>
    </source>
</evidence>
<dbReference type="GeneID" id="87937061"/>
<name>A0AAX4HWW0_9PEZI</name>
<dbReference type="RefSeq" id="XP_062772768.1">
    <property type="nucleotide sequence ID" value="XM_062916717.1"/>
</dbReference>
<evidence type="ECO:0000313" key="2">
    <source>
        <dbReference type="Proteomes" id="UP001322277"/>
    </source>
</evidence>
<reference evidence="2" key="1">
    <citation type="journal article" date="2023" name="bioRxiv">
        <title>Complete genome of the Medicago anthracnose fungus, Colletotrichum destructivum, reveals a mini-chromosome-like region within a core chromosome.</title>
        <authorList>
            <person name="Lapalu N."/>
            <person name="Simon A."/>
            <person name="Lu A."/>
            <person name="Plaumann P.-L."/>
            <person name="Amselem J."/>
            <person name="Pigne S."/>
            <person name="Auger A."/>
            <person name="Koch C."/>
            <person name="Dallery J.-F."/>
            <person name="O'Connell R.J."/>
        </authorList>
    </citation>
    <scope>NUCLEOTIDE SEQUENCE [LARGE SCALE GENOMIC DNA]</scope>
    <source>
        <strain evidence="2">CBS 520.97</strain>
    </source>
</reference>
<sequence>MSLLKGTAYWKPHAEEAVQGCLYNVQSRISFGGPLPYRHGLFNEKSKLASGQLAYSNEMTTIIADGTPVGLQIKYIATRASKRSLASRHMFRSAIRIRFPQVYTPKPKAVLMAPFLVEQHCSVRDTAP</sequence>
<dbReference type="AlphaFoldDB" id="A0AAX4HWW0"/>
<proteinExistence type="predicted"/>